<dbReference type="EMBL" id="BAABLX010000063">
    <property type="protein sequence ID" value="GAA4954646.1"/>
    <property type="molecule type" value="Genomic_DNA"/>
</dbReference>
<protein>
    <submittedName>
        <fullName evidence="1">Uncharacterized protein</fullName>
    </submittedName>
</protein>
<accession>A0AAV3U7B5</accession>
<proteinExistence type="predicted"/>
<evidence type="ECO:0000313" key="1">
    <source>
        <dbReference type="EMBL" id="GAA4954646.1"/>
    </source>
</evidence>
<sequence length="121" mass="13673">MKQGITVVDKSWMLNASAIRAAKQCVSVVKDEMGIKLLLSNPEFYFLLQEYVDLTQSQRLAEAFKKLQQYADPNIAKAAQRRQAKDDNVSGESVTVSGKTYARFRGSKEFSGLYRGQPVYR</sequence>
<organism evidence="1 2">
    <name type="scientific">Halioxenophilus aromaticivorans</name>
    <dbReference type="NCBI Taxonomy" id="1306992"/>
    <lineage>
        <taxon>Bacteria</taxon>
        <taxon>Pseudomonadati</taxon>
        <taxon>Pseudomonadota</taxon>
        <taxon>Gammaproteobacteria</taxon>
        <taxon>Alteromonadales</taxon>
        <taxon>Alteromonadaceae</taxon>
        <taxon>Halioxenophilus</taxon>
    </lineage>
</organism>
<gene>
    <name evidence="1" type="ORF">GCM10025791_38420</name>
</gene>
<dbReference type="AlphaFoldDB" id="A0AAV3U7B5"/>
<reference evidence="2" key="1">
    <citation type="journal article" date="2019" name="Int. J. Syst. Evol. Microbiol.">
        <title>The Global Catalogue of Microorganisms (GCM) 10K type strain sequencing project: providing services to taxonomists for standard genome sequencing and annotation.</title>
        <authorList>
            <consortium name="The Broad Institute Genomics Platform"/>
            <consortium name="The Broad Institute Genome Sequencing Center for Infectious Disease"/>
            <person name="Wu L."/>
            <person name="Ma J."/>
        </authorList>
    </citation>
    <scope>NUCLEOTIDE SEQUENCE [LARGE SCALE GENOMIC DNA]</scope>
    <source>
        <strain evidence="2">JCM 19134</strain>
    </source>
</reference>
<evidence type="ECO:0000313" key="2">
    <source>
        <dbReference type="Proteomes" id="UP001409585"/>
    </source>
</evidence>
<dbReference type="Proteomes" id="UP001409585">
    <property type="component" value="Unassembled WGS sequence"/>
</dbReference>
<comment type="caution">
    <text evidence="1">The sequence shown here is derived from an EMBL/GenBank/DDBJ whole genome shotgun (WGS) entry which is preliminary data.</text>
</comment>
<name>A0AAV3U7B5_9ALTE</name>
<keyword evidence="2" id="KW-1185">Reference proteome</keyword>